<evidence type="ECO:0000256" key="5">
    <source>
        <dbReference type="ARBA" id="ARBA00022475"/>
    </source>
</evidence>
<dbReference type="SMART" id="SM00176">
    <property type="entry name" value="RAN"/>
    <property type="match status" value="1"/>
</dbReference>
<dbReference type="FunFam" id="3.30.800.10:FF:000003">
    <property type="entry name" value="Phosphatidylinositol 4-phosphate 5-kinase"/>
    <property type="match status" value="1"/>
</dbReference>
<feature type="region of interest" description="Disordered" evidence="17">
    <location>
        <begin position="269"/>
        <end position="295"/>
    </location>
</feature>
<evidence type="ECO:0000256" key="2">
    <source>
        <dbReference type="ARBA" id="ARBA00006270"/>
    </source>
</evidence>
<dbReference type="GO" id="GO:0005525">
    <property type="term" value="F:GTP binding"/>
    <property type="evidence" value="ECO:0007669"/>
    <property type="project" value="InterPro"/>
</dbReference>
<evidence type="ECO:0000313" key="19">
    <source>
        <dbReference type="EMBL" id="KAK4432485.1"/>
    </source>
</evidence>
<dbReference type="SMART" id="SM00175">
    <property type="entry name" value="RAB"/>
    <property type="match status" value="1"/>
</dbReference>
<dbReference type="GO" id="GO:0005886">
    <property type="term" value="C:plasma membrane"/>
    <property type="evidence" value="ECO:0007669"/>
    <property type="project" value="UniProtKB-SubCell"/>
</dbReference>
<keyword evidence="4" id="KW-0813">Transport</keyword>
<evidence type="ECO:0000256" key="15">
    <source>
        <dbReference type="ARBA" id="ARBA00060176"/>
    </source>
</evidence>
<evidence type="ECO:0000256" key="3">
    <source>
        <dbReference type="ARBA" id="ARBA00012172"/>
    </source>
</evidence>
<dbReference type="InterPro" id="IPR023610">
    <property type="entry name" value="PInositol-4/5-P-5/4-kinase"/>
</dbReference>
<dbReference type="Pfam" id="PF01504">
    <property type="entry name" value="PIP5K"/>
    <property type="match status" value="1"/>
</dbReference>
<dbReference type="CDD" id="cd17302">
    <property type="entry name" value="PIPKc_AtPIP5K_like"/>
    <property type="match status" value="1"/>
</dbReference>
<evidence type="ECO:0000256" key="10">
    <source>
        <dbReference type="ARBA" id="ARBA00022840"/>
    </source>
</evidence>
<dbReference type="SMART" id="SM00173">
    <property type="entry name" value="RAS"/>
    <property type="match status" value="1"/>
</dbReference>
<evidence type="ECO:0000313" key="20">
    <source>
        <dbReference type="Proteomes" id="UP001293254"/>
    </source>
</evidence>
<accession>A0AAE2CS41</accession>
<keyword evidence="13" id="KW-0449">Lipoprotein</keyword>
<keyword evidence="7" id="KW-0677">Repeat</keyword>
<feature type="domain" description="PIPK" evidence="18">
    <location>
        <begin position="400"/>
        <end position="819"/>
    </location>
</feature>
<dbReference type="PANTHER" id="PTHR23086:SF8">
    <property type="entry name" value="PHOSPHATIDYLINOSITOL 5-PHOSPHATE 4-KINASE, ISOFORM A"/>
    <property type="match status" value="1"/>
</dbReference>
<dbReference type="InterPro" id="IPR027484">
    <property type="entry name" value="PInositol-4-P-5-kinase_N"/>
</dbReference>
<name>A0AAE2CS41_9LAMI</name>
<dbReference type="GO" id="GO:0005524">
    <property type="term" value="F:ATP binding"/>
    <property type="evidence" value="ECO:0007669"/>
    <property type="project" value="UniProtKB-UniRule"/>
</dbReference>
<dbReference type="InterPro" id="IPR002498">
    <property type="entry name" value="PInositol-4-P-4/5-kinase_core"/>
</dbReference>
<evidence type="ECO:0000256" key="6">
    <source>
        <dbReference type="ARBA" id="ARBA00022679"/>
    </source>
</evidence>
<dbReference type="InterPro" id="IPR027417">
    <property type="entry name" value="P-loop_NTPase"/>
</dbReference>
<dbReference type="EC" id="2.7.1.68" evidence="3"/>
<dbReference type="InterPro" id="IPR005225">
    <property type="entry name" value="Small_GTP-bd"/>
</dbReference>
<dbReference type="Proteomes" id="UP001293254">
    <property type="component" value="Unassembled WGS sequence"/>
</dbReference>
<keyword evidence="10 16" id="KW-0067">ATP-binding</keyword>
<evidence type="ECO:0000259" key="18">
    <source>
        <dbReference type="PROSITE" id="PS51455"/>
    </source>
</evidence>
<keyword evidence="9 16" id="KW-0418">Kinase</keyword>
<dbReference type="SMART" id="SM00177">
    <property type="entry name" value="ARF"/>
    <property type="match status" value="1"/>
</dbReference>
<keyword evidence="6 16" id="KW-0808">Transferase</keyword>
<keyword evidence="5" id="KW-1003">Cell membrane</keyword>
<dbReference type="Gene3D" id="2.20.110.10">
    <property type="entry name" value="Histone H3 K4-specific methyltransferase SET7/9 N-terminal domain"/>
    <property type="match status" value="4"/>
</dbReference>
<reference evidence="19" key="1">
    <citation type="submission" date="2020-06" db="EMBL/GenBank/DDBJ databases">
        <authorList>
            <person name="Li T."/>
            <person name="Hu X."/>
            <person name="Zhang T."/>
            <person name="Song X."/>
            <person name="Zhang H."/>
            <person name="Dai N."/>
            <person name="Sheng W."/>
            <person name="Hou X."/>
            <person name="Wei L."/>
        </authorList>
    </citation>
    <scope>NUCLEOTIDE SEQUENCE</scope>
    <source>
        <strain evidence="19">3651</strain>
        <tissue evidence="19">Leaf</tissue>
    </source>
</reference>
<reference evidence="19" key="2">
    <citation type="journal article" date="2024" name="Plant">
        <title>Genomic evolution and insights into agronomic trait innovations of Sesamum species.</title>
        <authorList>
            <person name="Miao H."/>
            <person name="Wang L."/>
            <person name="Qu L."/>
            <person name="Liu H."/>
            <person name="Sun Y."/>
            <person name="Le M."/>
            <person name="Wang Q."/>
            <person name="Wei S."/>
            <person name="Zheng Y."/>
            <person name="Lin W."/>
            <person name="Duan Y."/>
            <person name="Cao H."/>
            <person name="Xiong S."/>
            <person name="Wang X."/>
            <person name="Wei L."/>
            <person name="Li C."/>
            <person name="Ma Q."/>
            <person name="Ju M."/>
            <person name="Zhao R."/>
            <person name="Li G."/>
            <person name="Mu C."/>
            <person name="Tian Q."/>
            <person name="Mei H."/>
            <person name="Zhang T."/>
            <person name="Gao T."/>
            <person name="Zhang H."/>
        </authorList>
    </citation>
    <scope>NUCLEOTIDE SEQUENCE</scope>
    <source>
        <strain evidence="19">3651</strain>
    </source>
</reference>
<comment type="similarity">
    <text evidence="2">Belongs to the small GTPase superfamily. Rab family.</text>
</comment>
<gene>
    <name evidence="19" type="ORF">Salat_1010600</name>
</gene>
<dbReference type="PROSITE" id="PS51455">
    <property type="entry name" value="PIPK"/>
    <property type="match status" value="1"/>
</dbReference>
<dbReference type="Pfam" id="PF00071">
    <property type="entry name" value="Ras"/>
    <property type="match status" value="1"/>
</dbReference>
<evidence type="ECO:0000256" key="11">
    <source>
        <dbReference type="ARBA" id="ARBA00022927"/>
    </source>
</evidence>
<keyword evidence="14" id="KW-0636">Prenylation</keyword>
<dbReference type="PANTHER" id="PTHR23086">
    <property type="entry name" value="PHOSPHATIDYLINOSITOL-4-PHOSPHATE 5-KINASE"/>
    <property type="match status" value="1"/>
</dbReference>
<comment type="subcellular location">
    <subcellularLocation>
        <location evidence="1">Cell membrane</location>
        <topology evidence="1">Lipid-anchor</topology>
        <orientation evidence="1">Cytoplasmic side</orientation>
    </subcellularLocation>
</comment>
<evidence type="ECO:0000256" key="4">
    <source>
        <dbReference type="ARBA" id="ARBA00022448"/>
    </source>
</evidence>
<sequence length="1022" mass="115130">MSGPVAIVNDVQRALSLSDRTKSLDPIVSNVEHHLNGDVSHASSETNGFRAREILLPDGESYSGSLLGNVPEGSGNYIWSDGCKYEGEWRSGMRHGYGKLRWPSGALYEGEFSGGYMHGSGMYTRHDNMIYKGRWRLNLKHGLGYQNFPNGDVFEGSWIQGTPEGPGKYVWANGNVYVGNMKAGKMSGKGTLTWISGDSYEGSWFNGMMHGFGIYTWSNGGCYVGTWTRGLKDGKGTFYPRGSRLPTGKQLYLNAMRKRGVLPDLRQENRASHIHQSTSGDGCKGSGRNSSDKTCKGSLMDLQRSRTTNAALERRWSLEVSIEKFIGNERLPSVSDTVLEGGDNEGDLNNPILEREYMQGVLISELVLSNCFSLSSKRAKKREKKLAKEIKKPGEQIIKGHRSYDLMLNLQLGIRYTVGKITPVHRREVRAADFGPRASFWMTFPKEGSQLTPSHQSDDFKWKDYCPMVFRNLREMFKIDAADYMMSICGNDALRELSSPGKSGSVFFLSQDDRFMIKTLRKSEVKVLLRMLPNYHLHVRRYDNTLITKFFGLHRIKPSSGQKFRFVVMGNMFCTELRIHRRFDLKGSSLGRSADKVEIDENTILKDLDLNYCFYLEPSWRDALLQQIEIDSKFLQSQHIMDYSLLLGVHYRAPQHLRSLMSYGRRVSVDGLGIVAEDEAMEDEISPQGLVLVPHGADDSSVVVGSHIRGSRLRASSSTGDKEVDLLLPGTARLQIQLGVNMPARAELVPGKDETDMFHFHETYDVVLYLGIIDILQEYNMSKKVEHAYKSVQFDSVSISAVNPTFYSKRFLEFIKKGQSNYDLSFKILLIGDSAVGKSSLLVTFISNVVDDLSPTIGVDFKIKLLTVGGKRLKLTIWDTAGQERFRTLTSSYYRGAHGIILVYDVTRRDTFTNLSDVWAKELELYSTHQDCVKMLVGNKVDRESERVVSREEGMALAEDLGCLFLECSAKTRENVEQCFEELALKIMEVPRLIEEGSTVVKRNILKQKQEHHRPPSGGCCS</sequence>
<evidence type="ECO:0000256" key="13">
    <source>
        <dbReference type="ARBA" id="ARBA00023288"/>
    </source>
</evidence>
<keyword evidence="11" id="KW-0653">Protein transport</keyword>
<dbReference type="SMART" id="SM00174">
    <property type="entry name" value="RHO"/>
    <property type="match status" value="1"/>
</dbReference>
<dbReference type="Pfam" id="PF02493">
    <property type="entry name" value="MORN"/>
    <property type="match status" value="8"/>
</dbReference>
<evidence type="ECO:0000256" key="14">
    <source>
        <dbReference type="ARBA" id="ARBA00023289"/>
    </source>
</evidence>
<dbReference type="SMART" id="SM00698">
    <property type="entry name" value="MORN"/>
    <property type="match status" value="8"/>
</dbReference>
<dbReference type="PROSITE" id="PS51419">
    <property type="entry name" value="RAB"/>
    <property type="match status" value="1"/>
</dbReference>
<dbReference type="SUPFAM" id="SSF52540">
    <property type="entry name" value="P-loop containing nucleoside triphosphate hydrolases"/>
    <property type="match status" value="1"/>
</dbReference>
<protein>
    <recommendedName>
        <fullName evidence="3">1-phosphatidylinositol-4-phosphate 5-kinase</fullName>
        <ecNumber evidence="3">2.7.1.68</ecNumber>
    </recommendedName>
</protein>
<evidence type="ECO:0000256" key="8">
    <source>
        <dbReference type="ARBA" id="ARBA00022741"/>
    </source>
</evidence>
<dbReference type="PROSITE" id="PS51421">
    <property type="entry name" value="RAS"/>
    <property type="match status" value="1"/>
</dbReference>
<dbReference type="GO" id="GO:0003924">
    <property type="term" value="F:GTPase activity"/>
    <property type="evidence" value="ECO:0007669"/>
    <property type="project" value="InterPro"/>
</dbReference>
<dbReference type="GO" id="GO:0015031">
    <property type="term" value="P:protein transport"/>
    <property type="evidence" value="ECO:0007669"/>
    <property type="project" value="UniProtKB-KW"/>
</dbReference>
<dbReference type="GO" id="GO:0046854">
    <property type="term" value="P:phosphatidylinositol phosphate biosynthetic process"/>
    <property type="evidence" value="ECO:0007669"/>
    <property type="project" value="TreeGrafter"/>
</dbReference>
<dbReference type="CDD" id="cd01863">
    <property type="entry name" value="Rab18"/>
    <property type="match status" value="1"/>
</dbReference>
<comment type="caution">
    <text evidence="19">The sequence shown here is derived from an EMBL/GenBank/DDBJ whole genome shotgun (WGS) entry which is preliminary data.</text>
</comment>
<evidence type="ECO:0000256" key="12">
    <source>
        <dbReference type="ARBA" id="ARBA00023136"/>
    </source>
</evidence>
<dbReference type="Gene3D" id="3.30.810.10">
    <property type="entry name" value="2-Layer Sandwich"/>
    <property type="match status" value="1"/>
</dbReference>
<dbReference type="SUPFAM" id="SSF56104">
    <property type="entry name" value="SAICAR synthase-like"/>
    <property type="match status" value="1"/>
</dbReference>
<dbReference type="InterPro" id="IPR001806">
    <property type="entry name" value="Small_GTPase"/>
</dbReference>
<dbReference type="EMBL" id="JACGWO010000003">
    <property type="protein sequence ID" value="KAK4432485.1"/>
    <property type="molecule type" value="Genomic_DNA"/>
</dbReference>
<dbReference type="PROSITE" id="PS51420">
    <property type="entry name" value="RHO"/>
    <property type="match status" value="1"/>
</dbReference>
<dbReference type="NCBIfam" id="TIGR00231">
    <property type="entry name" value="small_GTP"/>
    <property type="match status" value="1"/>
</dbReference>
<comment type="function">
    <text evidence="15">Intracellular vesicle trafficking and protein transport.</text>
</comment>
<dbReference type="Gene3D" id="3.40.50.300">
    <property type="entry name" value="P-loop containing nucleotide triphosphate hydrolases"/>
    <property type="match status" value="1"/>
</dbReference>
<evidence type="ECO:0000256" key="9">
    <source>
        <dbReference type="ARBA" id="ARBA00022777"/>
    </source>
</evidence>
<dbReference type="GO" id="GO:0016308">
    <property type="term" value="F:1-phosphatidylinositol-4-phosphate 5-kinase activity"/>
    <property type="evidence" value="ECO:0007669"/>
    <property type="project" value="UniProtKB-EC"/>
</dbReference>
<proteinExistence type="inferred from homology"/>
<evidence type="ECO:0000256" key="7">
    <source>
        <dbReference type="ARBA" id="ARBA00022737"/>
    </source>
</evidence>
<evidence type="ECO:0000256" key="16">
    <source>
        <dbReference type="PROSITE-ProRule" id="PRU00781"/>
    </source>
</evidence>
<dbReference type="FunFam" id="3.40.50.300:FF:000456">
    <property type="entry name" value="Ras-related protein RABC1"/>
    <property type="match status" value="1"/>
</dbReference>
<keyword evidence="12" id="KW-0472">Membrane</keyword>
<dbReference type="SUPFAM" id="SSF82185">
    <property type="entry name" value="Histone H3 K4-specific methyltransferase SET7/9 N-terminal domain"/>
    <property type="match status" value="2"/>
</dbReference>
<evidence type="ECO:0000256" key="17">
    <source>
        <dbReference type="SAM" id="MobiDB-lite"/>
    </source>
</evidence>
<dbReference type="InterPro" id="IPR027483">
    <property type="entry name" value="PInositol-4-P-4/5-kinase_C_sf"/>
</dbReference>
<dbReference type="PRINTS" id="PR00449">
    <property type="entry name" value="RASTRNSFRMNG"/>
</dbReference>
<keyword evidence="20" id="KW-1185">Reference proteome</keyword>
<dbReference type="SMART" id="SM00330">
    <property type="entry name" value="PIPKc"/>
    <property type="match status" value="1"/>
</dbReference>
<dbReference type="InterPro" id="IPR003409">
    <property type="entry name" value="MORN"/>
</dbReference>
<dbReference type="AlphaFoldDB" id="A0AAE2CS41"/>
<keyword evidence="8 16" id="KW-0547">Nucleotide-binding</keyword>
<dbReference type="Gene3D" id="3.30.800.10">
    <property type="entry name" value="Phosphatidylinositol Phosphate Kinase II Beta"/>
    <property type="match status" value="1"/>
</dbReference>
<evidence type="ECO:0000256" key="1">
    <source>
        <dbReference type="ARBA" id="ARBA00004342"/>
    </source>
</evidence>
<organism evidence="19 20">
    <name type="scientific">Sesamum alatum</name>
    <dbReference type="NCBI Taxonomy" id="300844"/>
    <lineage>
        <taxon>Eukaryota</taxon>
        <taxon>Viridiplantae</taxon>
        <taxon>Streptophyta</taxon>
        <taxon>Embryophyta</taxon>
        <taxon>Tracheophyta</taxon>
        <taxon>Spermatophyta</taxon>
        <taxon>Magnoliopsida</taxon>
        <taxon>eudicotyledons</taxon>
        <taxon>Gunneridae</taxon>
        <taxon>Pentapetalae</taxon>
        <taxon>asterids</taxon>
        <taxon>lamiids</taxon>
        <taxon>Lamiales</taxon>
        <taxon>Pedaliaceae</taxon>
        <taxon>Sesamum</taxon>
    </lineage>
</organism>